<dbReference type="RefSeq" id="WP_227575629.1">
    <property type="nucleotide sequence ID" value="NZ_CP101987.1"/>
</dbReference>
<evidence type="ECO:0000313" key="2">
    <source>
        <dbReference type="EMBL" id="UUI70319.1"/>
    </source>
</evidence>
<keyword evidence="1" id="KW-0472">Membrane</keyword>
<evidence type="ECO:0000313" key="3">
    <source>
        <dbReference type="Proteomes" id="UP001316384"/>
    </source>
</evidence>
<organism evidence="2 3">
    <name type="scientific">Cellulomonas xiejunii</name>
    <dbReference type="NCBI Taxonomy" id="2968083"/>
    <lineage>
        <taxon>Bacteria</taxon>
        <taxon>Bacillati</taxon>
        <taxon>Actinomycetota</taxon>
        <taxon>Actinomycetes</taxon>
        <taxon>Micrococcales</taxon>
        <taxon>Cellulomonadaceae</taxon>
        <taxon>Cellulomonas</taxon>
    </lineage>
</organism>
<feature type="transmembrane region" description="Helical" evidence="1">
    <location>
        <begin position="116"/>
        <end position="139"/>
    </location>
</feature>
<reference evidence="2 3" key="1">
    <citation type="submission" date="2022-07" db="EMBL/GenBank/DDBJ databases">
        <title>Novel species in genus cellulomonas.</title>
        <authorList>
            <person name="Ye L."/>
        </authorList>
    </citation>
    <scope>NUCLEOTIDE SEQUENCE [LARGE SCALE GENOMIC DNA]</scope>
    <source>
        <strain evidence="3">zg-B89</strain>
    </source>
</reference>
<name>A0ABY5KJ28_9CELL</name>
<evidence type="ECO:0000256" key="1">
    <source>
        <dbReference type="SAM" id="Phobius"/>
    </source>
</evidence>
<gene>
    <name evidence="2" type="ORF">NP048_10875</name>
</gene>
<accession>A0ABY5KJ28</accession>
<feature type="transmembrane region" description="Helical" evidence="1">
    <location>
        <begin position="186"/>
        <end position="206"/>
    </location>
</feature>
<keyword evidence="1" id="KW-0812">Transmembrane</keyword>
<protein>
    <recommendedName>
        <fullName evidence="4">ABC transporter permease</fullName>
    </recommendedName>
</protein>
<keyword evidence="1" id="KW-1133">Transmembrane helix</keyword>
<feature type="transmembrane region" description="Helical" evidence="1">
    <location>
        <begin position="159"/>
        <end position="179"/>
    </location>
</feature>
<dbReference type="EMBL" id="CP101987">
    <property type="protein sequence ID" value="UUI70319.1"/>
    <property type="molecule type" value="Genomic_DNA"/>
</dbReference>
<dbReference type="Proteomes" id="UP001316384">
    <property type="component" value="Chromosome"/>
</dbReference>
<sequence length="264" mass="27142">MLATVRSELTKAVTLRSTWLVVGALLVLNAVVIAIQLPLYLDAMAAVTSDGLVEVFPPVQQSVASLAAECATWPLQIGLLVFVVGAHLAGSDLGRDRLGVAVLAVPDRARLVGAKALATALLALVVGLLLLAPAVAATYAVVKDWDPTLAWGAPALTGYARFLVFVVTTTLVGFALALLGRRTLAGVLPCVAMLGLTLSQAVAAVAPGLDALLPTSAARNLLVLPDPTLPPLTSGTRYATAVLVGWAVVAVAASAWALHRRDAR</sequence>
<feature type="transmembrane region" description="Helical" evidence="1">
    <location>
        <begin position="20"/>
        <end position="41"/>
    </location>
</feature>
<feature type="transmembrane region" description="Helical" evidence="1">
    <location>
        <begin position="238"/>
        <end position="258"/>
    </location>
</feature>
<proteinExistence type="predicted"/>
<keyword evidence="3" id="KW-1185">Reference proteome</keyword>
<evidence type="ECO:0008006" key="4">
    <source>
        <dbReference type="Google" id="ProtNLM"/>
    </source>
</evidence>